<name>A0ABU5DU14_9PROT</name>
<dbReference type="Proteomes" id="UP001271769">
    <property type="component" value="Unassembled WGS sequence"/>
</dbReference>
<evidence type="ECO:0000313" key="3">
    <source>
        <dbReference type="Proteomes" id="UP001271769"/>
    </source>
</evidence>
<proteinExistence type="predicted"/>
<keyword evidence="3" id="KW-1185">Reference proteome</keyword>
<gene>
    <name evidence="2" type="ORF">SMD31_00820</name>
</gene>
<accession>A0ABU5DU14</accession>
<evidence type="ECO:0000256" key="1">
    <source>
        <dbReference type="SAM" id="Phobius"/>
    </source>
</evidence>
<reference evidence="2 3" key="1">
    <citation type="journal article" date="2013" name="Antonie Van Leeuwenhoek">
        <title>Dongia rigui sp. nov., isolated from freshwater of a large wetland in Korea.</title>
        <authorList>
            <person name="Baik K.S."/>
            <person name="Hwang Y.M."/>
            <person name="Choi J.S."/>
            <person name="Kwon J."/>
            <person name="Seong C.N."/>
        </authorList>
    </citation>
    <scope>NUCLEOTIDE SEQUENCE [LARGE SCALE GENOMIC DNA]</scope>
    <source>
        <strain evidence="2 3">04SU4-P</strain>
    </source>
</reference>
<dbReference type="RefSeq" id="WP_320498671.1">
    <property type="nucleotide sequence ID" value="NZ_JAXCLX010000001.1"/>
</dbReference>
<protein>
    <submittedName>
        <fullName evidence="2">Uncharacterized protein</fullName>
    </submittedName>
</protein>
<organism evidence="2 3">
    <name type="scientific">Dongia rigui</name>
    <dbReference type="NCBI Taxonomy" id="940149"/>
    <lineage>
        <taxon>Bacteria</taxon>
        <taxon>Pseudomonadati</taxon>
        <taxon>Pseudomonadota</taxon>
        <taxon>Alphaproteobacteria</taxon>
        <taxon>Rhodospirillales</taxon>
        <taxon>Dongiaceae</taxon>
        <taxon>Dongia</taxon>
    </lineage>
</organism>
<sequence length="81" mass="8879">MPEIDHQNFGIAGLFGSAAVAFLVLSLIYWIWGLFERPPAAETEDAESAPSPKSVSPGWFAFGAAFWALMFACGVILRRHH</sequence>
<feature type="transmembrane region" description="Helical" evidence="1">
    <location>
        <begin position="58"/>
        <end position="77"/>
    </location>
</feature>
<keyword evidence="1" id="KW-1133">Transmembrane helix</keyword>
<dbReference type="EMBL" id="JAXCLX010000001">
    <property type="protein sequence ID" value="MDY0870439.1"/>
    <property type="molecule type" value="Genomic_DNA"/>
</dbReference>
<keyword evidence="1" id="KW-0472">Membrane</keyword>
<comment type="caution">
    <text evidence="2">The sequence shown here is derived from an EMBL/GenBank/DDBJ whole genome shotgun (WGS) entry which is preliminary data.</text>
</comment>
<feature type="transmembrane region" description="Helical" evidence="1">
    <location>
        <begin position="12"/>
        <end position="32"/>
    </location>
</feature>
<evidence type="ECO:0000313" key="2">
    <source>
        <dbReference type="EMBL" id="MDY0870439.1"/>
    </source>
</evidence>
<keyword evidence="1" id="KW-0812">Transmembrane</keyword>